<evidence type="ECO:0000313" key="13">
    <source>
        <dbReference type="Proteomes" id="UP000251314"/>
    </source>
</evidence>
<reference evidence="6" key="2">
    <citation type="submission" date="2018-10" db="EMBL/GenBank/DDBJ databases">
        <title>Effector identification in a new, highly contiguous assembly of the strawberry crown rot pathogen Phytophthora cactorum.</title>
        <authorList>
            <person name="Armitage A.D."/>
            <person name="Nellist C.F."/>
            <person name="Bates H."/>
            <person name="Vickerstaff R.J."/>
            <person name="Harrison R.J."/>
        </authorList>
    </citation>
    <scope>NUCLEOTIDE SEQUENCE</scope>
    <source>
        <strain evidence="6">15-7</strain>
        <strain evidence="7">4032</strain>
        <strain evidence="8">4040</strain>
        <strain evidence="9">P415</strain>
        <strain evidence="10">P421</strain>
    </source>
</reference>
<comment type="similarity">
    <text evidence="2">Belongs to the Necrosis inducing protein (NPP1) family.</text>
</comment>
<dbReference type="OrthoDB" id="147163at2759"/>
<dbReference type="Proteomes" id="UP000697107">
    <property type="component" value="Unassembled WGS sequence"/>
</dbReference>
<keyword evidence="13" id="KW-1185">Reference proteome</keyword>
<evidence type="ECO:0000256" key="5">
    <source>
        <dbReference type="SAM" id="SignalP"/>
    </source>
</evidence>
<evidence type="ECO:0000313" key="10">
    <source>
        <dbReference type="EMBL" id="KAG3222425.1"/>
    </source>
</evidence>
<dbReference type="EMBL" id="RCMI01000724">
    <property type="protein sequence ID" value="KAG2899592.1"/>
    <property type="molecule type" value="Genomic_DNA"/>
</dbReference>
<dbReference type="Proteomes" id="UP000688947">
    <property type="component" value="Unassembled WGS sequence"/>
</dbReference>
<evidence type="ECO:0008006" key="14">
    <source>
        <dbReference type="Google" id="ProtNLM"/>
    </source>
</evidence>
<evidence type="ECO:0000256" key="4">
    <source>
        <dbReference type="ARBA" id="ARBA00023026"/>
    </source>
</evidence>
<dbReference type="Pfam" id="PF05630">
    <property type="entry name" value="NPP1"/>
    <property type="match status" value="1"/>
</dbReference>
<evidence type="ECO:0000256" key="1">
    <source>
        <dbReference type="ARBA" id="ARBA00004613"/>
    </source>
</evidence>
<dbReference type="EMBL" id="RCMV01000181">
    <property type="protein sequence ID" value="KAG3222425.1"/>
    <property type="molecule type" value="Genomic_DNA"/>
</dbReference>
<dbReference type="AlphaFoldDB" id="A0A329SSY6"/>
<evidence type="ECO:0000256" key="2">
    <source>
        <dbReference type="ARBA" id="ARBA00009520"/>
    </source>
</evidence>
<evidence type="ECO:0000313" key="9">
    <source>
        <dbReference type="EMBL" id="KAG2987569.1"/>
    </source>
</evidence>
<dbReference type="PIRSF" id="PIRSF029958">
    <property type="entry name" value="Necrosis-inducing_protein"/>
    <property type="match status" value="1"/>
</dbReference>
<comment type="caution">
    <text evidence="12">The sequence shown here is derived from an EMBL/GenBank/DDBJ whole genome shotgun (WGS) entry which is preliminary data.</text>
</comment>
<dbReference type="InterPro" id="IPR008701">
    <property type="entry name" value="NPP1"/>
</dbReference>
<evidence type="ECO:0000313" key="11">
    <source>
        <dbReference type="EMBL" id="KAG6953427.1"/>
    </source>
</evidence>
<dbReference type="Proteomes" id="UP000774804">
    <property type="component" value="Unassembled WGS sequence"/>
</dbReference>
<name>A0A329SSY6_9STRA</name>
<keyword evidence="5" id="KW-0732">Signal</keyword>
<dbReference type="EMBL" id="RCMK01000898">
    <property type="protein sequence ID" value="KAG2908448.1"/>
    <property type="molecule type" value="Genomic_DNA"/>
</dbReference>
<dbReference type="PANTHER" id="PTHR33657:SF8">
    <property type="entry name" value="DOMAIN PROTEIN, PUTATIVE (AFU_ORTHOLOGUE AFUA_5G00600)-RELATED"/>
    <property type="match status" value="1"/>
</dbReference>
<evidence type="ECO:0000256" key="3">
    <source>
        <dbReference type="ARBA" id="ARBA00022525"/>
    </source>
</evidence>
<sequence length="261" mass="29230">MRVLVILAVVALTSIRAGSIDHDTVQPFAQPEPITDAEKAAVKFKPSLAVKAGCHPYPAVNAAGETSAGLKGTGPSDGECEGSVLGSQVYSRSTWYEDKWAIMYAWYFPKDMQNVGLIKEGLRHDWVNLVVWLDNPALAKPTILATSASMYGIRYETSKPPKRSDIINGTTAKVRYDEDTWDGWHTIFQFHEEGEYQDLIQWNQLTDAAREALENTDFGDFANVPFNDAYFETNLKAASTYYVYTRHRYGGIDTTSHSIWE</sequence>
<dbReference type="EMBL" id="RCMG01000883">
    <property type="protein sequence ID" value="KAG2843570.1"/>
    <property type="molecule type" value="Genomic_DNA"/>
</dbReference>
<dbReference type="Proteomes" id="UP000735874">
    <property type="component" value="Unassembled WGS sequence"/>
</dbReference>
<dbReference type="Proteomes" id="UP000736787">
    <property type="component" value="Unassembled WGS sequence"/>
</dbReference>
<dbReference type="PANTHER" id="PTHR33657">
    <property type="entry name" value="DOMAIN PROTEIN, PUTATIVE (AFU_ORTHOLOGUE AFUA_5G00600)-RELATED"/>
    <property type="match status" value="1"/>
</dbReference>
<feature type="signal peptide" evidence="5">
    <location>
        <begin position="1"/>
        <end position="17"/>
    </location>
</feature>
<keyword evidence="4" id="KW-0843">Virulence</keyword>
<evidence type="ECO:0000313" key="7">
    <source>
        <dbReference type="EMBL" id="KAG2899592.1"/>
    </source>
</evidence>
<proteinExistence type="inferred from homology"/>
<dbReference type="EMBL" id="MJFZ01000083">
    <property type="protein sequence ID" value="RAW38692.1"/>
    <property type="molecule type" value="Genomic_DNA"/>
</dbReference>
<dbReference type="EMBL" id="RCML01000169">
    <property type="protein sequence ID" value="KAG2987569.1"/>
    <property type="molecule type" value="Genomic_DNA"/>
</dbReference>
<evidence type="ECO:0000313" key="12">
    <source>
        <dbReference type="EMBL" id="RAW38692.1"/>
    </source>
</evidence>
<organism evidence="12 13">
    <name type="scientific">Phytophthora cactorum</name>
    <dbReference type="NCBI Taxonomy" id="29920"/>
    <lineage>
        <taxon>Eukaryota</taxon>
        <taxon>Sar</taxon>
        <taxon>Stramenopiles</taxon>
        <taxon>Oomycota</taxon>
        <taxon>Peronosporomycetes</taxon>
        <taxon>Peronosporales</taxon>
        <taxon>Peronosporaceae</taxon>
        <taxon>Phytophthora</taxon>
    </lineage>
</organism>
<dbReference type="EMBL" id="JAENGZ010000827">
    <property type="protein sequence ID" value="KAG6953427.1"/>
    <property type="molecule type" value="Genomic_DNA"/>
</dbReference>
<protein>
    <recommendedName>
        <fullName evidence="14">Necrosis inducing protein</fullName>
    </recommendedName>
</protein>
<gene>
    <name evidence="11" type="ORF">JG687_00012414</name>
    <name evidence="12" type="ORF">PC110_g5116</name>
    <name evidence="6" type="ORF">PC113_g18583</name>
    <name evidence="7" type="ORF">PC115_g16478</name>
    <name evidence="8" type="ORF">PC117_g19951</name>
    <name evidence="9" type="ORF">PC118_g7217</name>
    <name evidence="10" type="ORF">PC129_g6873</name>
</gene>
<comment type="subcellular location">
    <subcellularLocation>
        <location evidence="1">Secreted</location>
    </subcellularLocation>
</comment>
<dbReference type="Proteomes" id="UP000251314">
    <property type="component" value="Unassembled WGS sequence"/>
</dbReference>
<dbReference type="Proteomes" id="UP000760860">
    <property type="component" value="Unassembled WGS sequence"/>
</dbReference>
<dbReference type="VEuPathDB" id="FungiDB:PC110_g5116"/>
<evidence type="ECO:0000313" key="6">
    <source>
        <dbReference type="EMBL" id="KAG2843570.1"/>
    </source>
</evidence>
<reference evidence="11" key="3">
    <citation type="submission" date="2021-01" db="EMBL/GenBank/DDBJ databases">
        <title>Phytophthora aleatoria, a newly-described species from Pinus radiata is distinct from Phytophthora cactorum isolates based on comparative genomics.</title>
        <authorList>
            <person name="Mcdougal R."/>
            <person name="Panda P."/>
            <person name="Williams N."/>
            <person name="Studholme D.J."/>
        </authorList>
    </citation>
    <scope>NUCLEOTIDE SEQUENCE</scope>
    <source>
        <strain evidence="11">NZFS 3830</strain>
    </source>
</reference>
<keyword evidence="3" id="KW-0964">Secreted</keyword>
<feature type="chain" id="PRO_5036328361" description="Necrosis inducing protein" evidence="5">
    <location>
        <begin position="18"/>
        <end position="261"/>
    </location>
</feature>
<accession>A0A329SSY6</accession>
<evidence type="ECO:0000313" key="8">
    <source>
        <dbReference type="EMBL" id="KAG2908448.1"/>
    </source>
</evidence>
<dbReference type="STRING" id="29920.A0A329SSY6"/>
<reference evidence="12 13" key="1">
    <citation type="submission" date="2018-01" db="EMBL/GenBank/DDBJ databases">
        <title>Draft genome of the strawberry crown rot pathogen Phytophthora cactorum.</title>
        <authorList>
            <person name="Armitage A.D."/>
            <person name="Lysoe E."/>
            <person name="Nellist C.F."/>
            <person name="Harrison R.J."/>
            <person name="Brurberg M.B."/>
        </authorList>
    </citation>
    <scope>NUCLEOTIDE SEQUENCE [LARGE SCALE GENOMIC DNA]</scope>
    <source>
        <strain evidence="12 13">10300</strain>
    </source>
</reference>
<dbReference type="GO" id="GO:0005576">
    <property type="term" value="C:extracellular region"/>
    <property type="evidence" value="ECO:0007669"/>
    <property type="project" value="UniProtKB-SubCell"/>
</dbReference>